<organism evidence="10">
    <name type="scientific">Caenorhabditis brenneri</name>
    <name type="common">Nematode worm</name>
    <dbReference type="NCBI Taxonomy" id="135651"/>
    <lineage>
        <taxon>Eukaryota</taxon>
        <taxon>Metazoa</taxon>
        <taxon>Ecdysozoa</taxon>
        <taxon>Nematoda</taxon>
        <taxon>Chromadorea</taxon>
        <taxon>Rhabditida</taxon>
        <taxon>Rhabditina</taxon>
        <taxon>Rhabditomorpha</taxon>
        <taxon>Rhabditoidea</taxon>
        <taxon>Rhabditidae</taxon>
        <taxon>Peloderinae</taxon>
        <taxon>Caenorhabditis</taxon>
    </lineage>
</organism>
<dbReference type="OrthoDB" id="3501850at2759"/>
<dbReference type="OMA" id="IWHHARY"/>
<dbReference type="SMART" id="SM00389">
    <property type="entry name" value="HOX"/>
    <property type="match status" value="1"/>
</dbReference>
<dbReference type="FunFam" id="1.10.10.60:FF:000581">
    <property type="entry name" value="Homeobox protein six1a"/>
    <property type="match status" value="1"/>
</dbReference>
<dbReference type="InterPro" id="IPR009057">
    <property type="entry name" value="Homeodomain-like_sf"/>
</dbReference>
<evidence type="ECO:0000256" key="2">
    <source>
        <dbReference type="ARBA" id="ARBA00023125"/>
    </source>
</evidence>
<dbReference type="PROSITE" id="PS00027">
    <property type="entry name" value="HOMEOBOX_1"/>
    <property type="match status" value="1"/>
</dbReference>
<dbReference type="InterPro" id="IPR001356">
    <property type="entry name" value="HD"/>
</dbReference>
<gene>
    <name evidence="9" type="primary">Cbn-unc-39</name>
    <name evidence="9" type="ORF">CAEBREN_23950</name>
</gene>
<dbReference type="STRING" id="135651.G0NM92"/>
<dbReference type="InterPro" id="IPR031701">
    <property type="entry name" value="SIX1_SD"/>
</dbReference>
<evidence type="ECO:0000256" key="7">
    <source>
        <dbReference type="SAM" id="MobiDB-lite"/>
    </source>
</evidence>
<dbReference type="CDD" id="cd00086">
    <property type="entry name" value="homeodomain"/>
    <property type="match status" value="1"/>
</dbReference>
<feature type="compositionally biased region" description="Polar residues" evidence="7">
    <location>
        <begin position="308"/>
        <end position="318"/>
    </location>
</feature>
<keyword evidence="3 5" id="KW-0371">Homeobox</keyword>
<dbReference type="GO" id="GO:0001764">
    <property type="term" value="P:neuron migration"/>
    <property type="evidence" value="ECO:0007669"/>
    <property type="project" value="EnsemblMetazoa"/>
</dbReference>
<evidence type="ECO:0000256" key="4">
    <source>
        <dbReference type="ARBA" id="ARBA00023242"/>
    </source>
</evidence>
<reference evidence="10" key="1">
    <citation type="submission" date="2011-07" db="EMBL/GenBank/DDBJ databases">
        <authorList>
            <consortium name="Caenorhabditis brenneri Sequencing and Analysis Consortium"/>
            <person name="Wilson R.K."/>
        </authorList>
    </citation>
    <scope>NUCLEOTIDE SEQUENCE [LARGE SCALE GENOMIC DNA]</scope>
    <source>
        <strain evidence="10">PB2801</strain>
    </source>
</reference>
<dbReference type="Proteomes" id="UP000008068">
    <property type="component" value="Unassembled WGS sequence"/>
</dbReference>
<name>G0NM92_CAEBE</name>
<evidence type="ECO:0000256" key="6">
    <source>
        <dbReference type="RuleBase" id="RU000682"/>
    </source>
</evidence>
<dbReference type="GO" id="GO:0018991">
    <property type="term" value="P:egg-laying behavior"/>
    <property type="evidence" value="ECO:0007669"/>
    <property type="project" value="EnsemblMetazoa"/>
</dbReference>
<dbReference type="Pfam" id="PF16878">
    <property type="entry name" value="SIX1_SD"/>
    <property type="match status" value="1"/>
</dbReference>
<keyword evidence="10" id="KW-1185">Reference proteome</keyword>
<dbReference type="GO" id="GO:0040017">
    <property type="term" value="P:positive regulation of locomotion"/>
    <property type="evidence" value="ECO:0007669"/>
    <property type="project" value="EnsemblMetazoa"/>
</dbReference>
<dbReference type="Pfam" id="PF00046">
    <property type="entry name" value="Homeodomain"/>
    <property type="match status" value="1"/>
</dbReference>
<dbReference type="InterPro" id="IPR017970">
    <property type="entry name" value="Homeobox_CS"/>
</dbReference>
<dbReference type="eggNOG" id="KOG0775">
    <property type="taxonomic scope" value="Eukaryota"/>
</dbReference>
<dbReference type="EMBL" id="GL379909">
    <property type="protein sequence ID" value="EGT34079.1"/>
    <property type="molecule type" value="Genomic_DNA"/>
</dbReference>
<dbReference type="SUPFAM" id="SSF46689">
    <property type="entry name" value="Homeodomain-like"/>
    <property type="match status" value="1"/>
</dbReference>
<dbReference type="GO" id="GO:0030334">
    <property type="term" value="P:regulation of cell migration"/>
    <property type="evidence" value="ECO:0007669"/>
    <property type="project" value="EnsemblMetazoa"/>
</dbReference>
<dbReference type="GO" id="GO:0005667">
    <property type="term" value="C:transcription regulator complex"/>
    <property type="evidence" value="ECO:0007669"/>
    <property type="project" value="TreeGrafter"/>
</dbReference>
<feature type="region of interest" description="Disordered" evidence="7">
    <location>
        <begin position="287"/>
        <end position="318"/>
    </location>
</feature>
<accession>G0NM92</accession>
<dbReference type="InParanoid" id="G0NM92"/>
<proteinExistence type="predicted"/>
<evidence type="ECO:0000259" key="8">
    <source>
        <dbReference type="PROSITE" id="PS50071"/>
    </source>
</evidence>
<dbReference type="AlphaFoldDB" id="G0NM92"/>
<dbReference type="PROSITE" id="PS50071">
    <property type="entry name" value="HOMEOBOX_2"/>
    <property type="match status" value="1"/>
</dbReference>
<evidence type="ECO:0000313" key="10">
    <source>
        <dbReference type="Proteomes" id="UP000008068"/>
    </source>
</evidence>
<keyword evidence="2 5" id="KW-0238">DNA-binding</keyword>
<dbReference type="PANTHER" id="PTHR10390">
    <property type="entry name" value="HOMEOBOX PROTEIN SIX"/>
    <property type="match status" value="1"/>
</dbReference>
<dbReference type="GO" id="GO:0008078">
    <property type="term" value="P:mesodermal cell migration"/>
    <property type="evidence" value="ECO:0007669"/>
    <property type="project" value="EnsemblMetazoa"/>
</dbReference>
<dbReference type="GO" id="GO:0000978">
    <property type="term" value="F:RNA polymerase II cis-regulatory region sequence-specific DNA binding"/>
    <property type="evidence" value="ECO:0007669"/>
    <property type="project" value="TreeGrafter"/>
</dbReference>
<dbReference type="Gene3D" id="1.10.10.60">
    <property type="entry name" value="Homeodomain-like"/>
    <property type="match status" value="1"/>
</dbReference>
<feature type="domain" description="Homeobox" evidence="8">
    <location>
        <begin position="234"/>
        <end position="295"/>
    </location>
</feature>
<dbReference type="GO" id="GO:0000981">
    <property type="term" value="F:DNA-binding transcription factor activity, RNA polymerase II-specific"/>
    <property type="evidence" value="ECO:0007669"/>
    <property type="project" value="InterPro"/>
</dbReference>
<protein>
    <submittedName>
        <fullName evidence="9">CBN-UNC-39 protein</fullName>
    </submittedName>
</protein>
<dbReference type="HOGENOM" id="CLU_872206_0_0_1"/>
<evidence type="ECO:0000256" key="5">
    <source>
        <dbReference type="PROSITE-ProRule" id="PRU00108"/>
    </source>
</evidence>
<evidence type="ECO:0000256" key="3">
    <source>
        <dbReference type="ARBA" id="ARBA00023155"/>
    </source>
</evidence>
<feature type="DNA-binding region" description="Homeobox" evidence="5">
    <location>
        <begin position="236"/>
        <end position="296"/>
    </location>
</feature>
<comment type="subcellular location">
    <subcellularLocation>
        <location evidence="1 5 6">Nucleus</location>
    </subcellularLocation>
</comment>
<keyword evidence="4 5" id="KW-0539">Nucleus</keyword>
<dbReference type="FunCoup" id="G0NM92">
    <property type="interactions" value="21"/>
</dbReference>
<evidence type="ECO:0000256" key="1">
    <source>
        <dbReference type="ARBA" id="ARBA00004123"/>
    </source>
</evidence>
<dbReference type="PANTHER" id="PTHR10390:SF44">
    <property type="entry name" value="SIX HOMEOBOX 4"/>
    <property type="match status" value="1"/>
</dbReference>
<dbReference type="GO" id="GO:0007411">
    <property type="term" value="P:axon guidance"/>
    <property type="evidence" value="ECO:0007669"/>
    <property type="project" value="EnsemblMetazoa"/>
</dbReference>
<dbReference type="GO" id="GO:0005634">
    <property type="term" value="C:nucleus"/>
    <property type="evidence" value="ECO:0007669"/>
    <property type="project" value="UniProtKB-SubCell"/>
</dbReference>
<sequence length="344" mass="39471">MNHLSPPPSQQYFMPDPHHLLDTSSYFDCYHPHPQQHHLQYPIPTVSTSSTEVSTSSLLPTLSSHFTSSSGAPPYEHLSPSSSSSHILITPPSVIPSLSPISSPTLSTFGFQMADYSIEQMEAIATSLFQARDGERLVSFFNQLKAIYGATALNQIVSEPILVAYTYALYHSNDFEQLFNLLATHSFQHIYFNDLQDIWHHARYRESQLKRGKELNPVEKYRLRRKFPPPKTIWDGEETVYSFKDSSRKYLKKFFQEITQYPSQEQKREISKHTGLKIVQISNWFKNRRQRDKTDNADRSPPSSSSSTNGSNNEFPPLAMNTQNINFVGVPFNVQHMNMFFDPN</sequence>
<dbReference type="GO" id="GO:0110037">
    <property type="term" value="P:regulation of nematode male tail tip morphogenesis"/>
    <property type="evidence" value="ECO:0007669"/>
    <property type="project" value="EnsemblMetazoa"/>
</dbReference>
<evidence type="ECO:0000313" key="9">
    <source>
        <dbReference type="EMBL" id="EGT34079.1"/>
    </source>
</evidence>
<dbReference type="GO" id="GO:0040011">
    <property type="term" value="P:locomotion"/>
    <property type="evidence" value="ECO:0007669"/>
    <property type="project" value="EnsemblMetazoa"/>
</dbReference>